<dbReference type="AlphaFoldDB" id="A0AA40AHP2"/>
<dbReference type="Proteomes" id="UP001172102">
    <property type="component" value="Unassembled WGS sequence"/>
</dbReference>
<dbReference type="EMBL" id="JAUKUA010000004">
    <property type="protein sequence ID" value="KAK0715992.1"/>
    <property type="molecule type" value="Genomic_DNA"/>
</dbReference>
<name>A0AA40AHP2_9PEZI</name>
<comment type="caution">
    <text evidence="1">The sequence shown here is derived from an EMBL/GenBank/DDBJ whole genome shotgun (WGS) entry which is preliminary data.</text>
</comment>
<reference evidence="1" key="1">
    <citation type="submission" date="2023-06" db="EMBL/GenBank/DDBJ databases">
        <title>Genome-scale phylogeny and comparative genomics of the fungal order Sordariales.</title>
        <authorList>
            <consortium name="Lawrence Berkeley National Laboratory"/>
            <person name="Hensen N."/>
            <person name="Bonometti L."/>
            <person name="Westerberg I."/>
            <person name="Brannstrom I.O."/>
            <person name="Guillou S."/>
            <person name="Cros-Aarteil S."/>
            <person name="Calhoun S."/>
            <person name="Haridas S."/>
            <person name="Kuo A."/>
            <person name="Mondo S."/>
            <person name="Pangilinan J."/>
            <person name="Riley R."/>
            <person name="Labutti K."/>
            <person name="Andreopoulos B."/>
            <person name="Lipzen A."/>
            <person name="Chen C."/>
            <person name="Yanf M."/>
            <person name="Daum C."/>
            <person name="Ng V."/>
            <person name="Clum A."/>
            <person name="Steindorff A."/>
            <person name="Ohm R."/>
            <person name="Martin F."/>
            <person name="Silar P."/>
            <person name="Natvig D."/>
            <person name="Lalanne C."/>
            <person name="Gautier V."/>
            <person name="Ament-Velasquez S.L."/>
            <person name="Kruys A."/>
            <person name="Hutchinson M.I."/>
            <person name="Powell A.J."/>
            <person name="Barry K."/>
            <person name="Miller A.N."/>
            <person name="Grigoriev I.V."/>
            <person name="Debuchy R."/>
            <person name="Gladieux P."/>
            <person name="Thoren M.H."/>
            <person name="Johannesson H."/>
        </authorList>
    </citation>
    <scope>NUCLEOTIDE SEQUENCE</scope>
    <source>
        <strain evidence="1">SMH4607-1</strain>
    </source>
</reference>
<evidence type="ECO:0000313" key="1">
    <source>
        <dbReference type="EMBL" id="KAK0715992.1"/>
    </source>
</evidence>
<proteinExistence type="predicted"/>
<protein>
    <submittedName>
        <fullName evidence="1">Uncharacterized protein</fullName>
    </submittedName>
</protein>
<keyword evidence="2" id="KW-1185">Reference proteome</keyword>
<organism evidence="1 2">
    <name type="scientific">Lasiosphaeris hirsuta</name>
    <dbReference type="NCBI Taxonomy" id="260670"/>
    <lineage>
        <taxon>Eukaryota</taxon>
        <taxon>Fungi</taxon>
        <taxon>Dikarya</taxon>
        <taxon>Ascomycota</taxon>
        <taxon>Pezizomycotina</taxon>
        <taxon>Sordariomycetes</taxon>
        <taxon>Sordariomycetidae</taxon>
        <taxon>Sordariales</taxon>
        <taxon>Lasiosphaeriaceae</taxon>
        <taxon>Lasiosphaeris</taxon>
    </lineage>
</organism>
<evidence type="ECO:0000313" key="2">
    <source>
        <dbReference type="Proteomes" id="UP001172102"/>
    </source>
</evidence>
<gene>
    <name evidence="1" type="ORF">B0H67DRAFT_645672</name>
</gene>
<accession>A0AA40AHP2</accession>
<sequence length="56" mass="6508">MSSVMCSACAMIMNYLDDLAKMIVQEQDIVNLIDFYAFEKAVFNDFDVFIVRPEDF</sequence>